<dbReference type="EMBL" id="JACRTL010000001">
    <property type="protein sequence ID" value="MBC8609748.1"/>
    <property type="molecule type" value="Genomic_DNA"/>
</dbReference>
<feature type="binding site" evidence="3">
    <location>
        <position position="12"/>
    </location>
    <ligand>
        <name>a divalent metal cation</name>
        <dbReference type="ChEBI" id="CHEBI:60240"/>
        <label>1</label>
    </ligand>
</feature>
<dbReference type="PANTHER" id="PTHR46124:SF2">
    <property type="entry name" value="D-AMINOACYL-TRNA DEACYLASE"/>
    <property type="match status" value="1"/>
</dbReference>
<dbReference type="InterPro" id="IPR032466">
    <property type="entry name" value="Metal_Hydrolase"/>
</dbReference>
<proteinExistence type="predicted"/>
<dbReference type="GO" id="GO:0016788">
    <property type="term" value="F:hydrolase activity, acting on ester bonds"/>
    <property type="evidence" value="ECO:0007669"/>
    <property type="project" value="InterPro"/>
</dbReference>
<reference evidence="4" key="1">
    <citation type="submission" date="2020-08" db="EMBL/GenBank/DDBJ databases">
        <title>Genome public.</title>
        <authorList>
            <person name="Liu C."/>
            <person name="Sun Q."/>
        </authorList>
    </citation>
    <scope>NUCLEOTIDE SEQUENCE</scope>
    <source>
        <strain evidence="4">NSJ-15</strain>
    </source>
</reference>
<dbReference type="CDD" id="cd01310">
    <property type="entry name" value="TatD_DNAse"/>
    <property type="match status" value="1"/>
</dbReference>
<feature type="binding site" evidence="3">
    <location>
        <position position="10"/>
    </location>
    <ligand>
        <name>a divalent metal cation</name>
        <dbReference type="ChEBI" id="CHEBI:60240"/>
        <label>1</label>
    </ligand>
</feature>
<sequence length="257" mass="28744">MSYQNIFDSHAHYNDERFDGILEETIRHIQKNGVAAVLNAGCDLPSSYSGVELTKRYPFFYCSVGIHPHDAQNCRDGYLKELEALAKEEKVVAIGEIGLDYHYDFSPRDLQKKVFAEQLQLANFLDLPVIIHSREATADTMELLQKYHPHGVVHCFSGSSQTAKEILSLGMYLGFTGVVTFNNAKKVLEAVKATPADRLLLETDCPYMAPVPHRGKTCTSDMIAFTAEKIAQLKEMDVQALIDQAHQNTLSCFGINK</sequence>
<evidence type="ECO:0000313" key="4">
    <source>
        <dbReference type="EMBL" id="MBC8609748.1"/>
    </source>
</evidence>
<dbReference type="GO" id="GO:0046872">
    <property type="term" value="F:metal ion binding"/>
    <property type="evidence" value="ECO:0007669"/>
    <property type="project" value="UniProtKB-KW"/>
</dbReference>
<gene>
    <name evidence="4" type="ORF">H8702_01255</name>
</gene>
<dbReference type="GO" id="GO:0004536">
    <property type="term" value="F:DNA nuclease activity"/>
    <property type="evidence" value="ECO:0007669"/>
    <property type="project" value="InterPro"/>
</dbReference>
<organism evidence="4 5">
    <name type="scientific">Massiliimalia timonensis</name>
    <dbReference type="NCBI Taxonomy" id="1987501"/>
    <lineage>
        <taxon>Bacteria</taxon>
        <taxon>Bacillati</taxon>
        <taxon>Bacillota</taxon>
        <taxon>Clostridia</taxon>
        <taxon>Eubacteriales</taxon>
        <taxon>Oscillospiraceae</taxon>
        <taxon>Massiliimalia</taxon>
    </lineage>
</organism>
<keyword evidence="2 4" id="KW-0378">Hydrolase</keyword>
<dbReference type="Pfam" id="PF01026">
    <property type="entry name" value="TatD_DNase"/>
    <property type="match status" value="1"/>
</dbReference>
<protein>
    <submittedName>
        <fullName evidence="4">TatD family hydrolase</fullName>
    </submittedName>
</protein>
<dbReference type="PANTHER" id="PTHR46124">
    <property type="entry name" value="D-AMINOACYL-TRNA DEACYLASE"/>
    <property type="match status" value="1"/>
</dbReference>
<keyword evidence="1 3" id="KW-0479">Metal-binding</keyword>
<feature type="binding site" evidence="3">
    <location>
        <position position="132"/>
    </location>
    <ligand>
        <name>a divalent metal cation</name>
        <dbReference type="ChEBI" id="CHEBI:60240"/>
        <label>2</label>
    </ligand>
</feature>
<dbReference type="NCBIfam" id="TIGR00010">
    <property type="entry name" value="YchF/TatD family DNA exonuclease"/>
    <property type="match status" value="1"/>
</dbReference>
<keyword evidence="5" id="KW-1185">Reference proteome</keyword>
<dbReference type="FunFam" id="3.20.20.140:FF:000005">
    <property type="entry name" value="TatD family hydrolase"/>
    <property type="match status" value="1"/>
</dbReference>
<dbReference type="InterPro" id="IPR018228">
    <property type="entry name" value="DNase_TatD-rel_CS"/>
</dbReference>
<evidence type="ECO:0000313" key="5">
    <source>
        <dbReference type="Proteomes" id="UP000632659"/>
    </source>
</evidence>
<dbReference type="GO" id="GO:0005829">
    <property type="term" value="C:cytosol"/>
    <property type="evidence" value="ECO:0007669"/>
    <property type="project" value="TreeGrafter"/>
</dbReference>
<dbReference type="PROSITE" id="PS01091">
    <property type="entry name" value="TATD_3"/>
    <property type="match status" value="1"/>
</dbReference>
<evidence type="ECO:0000256" key="3">
    <source>
        <dbReference type="PIRSR" id="PIRSR005902-1"/>
    </source>
</evidence>
<dbReference type="PIRSF" id="PIRSF005902">
    <property type="entry name" value="DNase_TatD"/>
    <property type="match status" value="1"/>
</dbReference>
<evidence type="ECO:0000256" key="2">
    <source>
        <dbReference type="ARBA" id="ARBA00022801"/>
    </source>
</evidence>
<dbReference type="Proteomes" id="UP000632659">
    <property type="component" value="Unassembled WGS sequence"/>
</dbReference>
<dbReference type="Gene3D" id="3.20.20.140">
    <property type="entry name" value="Metal-dependent hydrolases"/>
    <property type="match status" value="1"/>
</dbReference>
<dbReference type="SUPFAM" id="SSF51556">
    <property type="entry name" value="Metallo-dependent hydrolases"/>
    <property type="match status" value="1"/>
</dbReference>
<dbReference type="InterPro" id="IPR015991">
    <property type="entry name" value="TatD/YcfH-like"/>
</dbReference>
<feature type="binding site" evidence="3">
    <location>
        <position position="96"/>
    </location>
    <ligand>
        <name>a divalent metal cation</name>
        <dbReference type="ChEBI" id="CHEBI:60240"/>
        <label>1</label>
    </ligand>
</feature>
<dbReference type="AlphaFoldDB" id="A0A8J6TTE5"/>
<comment type="caution">
    <text evidence="4">The sequence shown here is derived from an EMBL/GenBank/DDBJ whole genome shotgun (WGS) entry which is preliminary data.</text>
</comment>
<evidence type="ECO:0000256" key="1">
    <source>
        <dbReference type="ARBA" id="ARBA00022723"/>
    </source>
</evidence>
<feature type="binding site" evidence="3">
    <location>
        <position position="154"/>
    </location>
    <ligand>
        <name>a divalent metal cation</name>
        <dbReference type="ChEBI" id="CHEBI:60240"/>
        <label>2</label>
    </ligand>
</feature>
<dbReference type="InterPro" id="IPR001130">
    <property type="entry name" value="TatD-like"/>
</dbReference>
<dbReference type="RefSeq" id="WP_187536151.1">
    <property type="nucleotide sequence ID" value="NZ_JACRTL010000001.1"/>
</dbReference>
<feature type="binding site" evidence="3">
    <location>
        <position position="204"/>
    </location>
    <ligand>
        <name>a divalent metal cation</name>
        <dbReference type="ChEBI" id="CHEBI:60240"/>
        <label>1</label>
    </ligand>
</feature>
<accession>A0A8J6TTE5</accession>
<name>A0A8J6TTE5_9FIRM</name>